<dbReference type="GO" id="GO:0016226">
    <property type="term" value="P:iron-sulfur cluster assembly"/>
    <property type="evidence" value="ECO:0007669"/>
    <property type="project" value="InterPro"/>
</dbReference>
<dbReference type="Pfam" id="PF01491">
    <property type="entry name" value="Frataxin_Cyay"/>
    <property type="match status" value="1"/>
</dbReference>
<dbReference type="SUPFAM" id="SSF55387">
    <property type="entry name" value="Frataxin/Nqo15-like"/>
    <property type="match status" value="1"/>
</dbReference>
<dbReference type="SMART" id="SM01219">
    <property type="entry name" value="Frataxin_Cyay"/>
    <property type="match status" value="1"/>
</dbReference>
<dbReference type="GO" id="GO:0034986">
    <property type="term" value="F:iron chaperone activity"/>
    <property type="evidence" value="ECO:0007669"/>
    <property type="project" value="TreeGrafter"/>
</dbReference>
<evidence type="ECO:0000313" key="3">
    <source>
        <dbReference type="EMBL" id="GAO98440.1"/>
    </source>
</evidence>
<dbReference type="InterPro" id="IPR002908">
    <property type="entry name" value="Frataxin/CyaY"/>
</dbReference>
<evidence type="ECO:0000313" key="4">
    <source>
        <dbReference type="Proteomes" id="UP000036771"/>
    </source>
</evidence>
<dbReference type="OrthoDB" id="8480400at2"/>
<dbReference type="GO" id="GO:0008199">
    <property type="term" value="F:ferric iron binding"/>
    <property type="evidence" value="ECO:0007669"/>
    <property type="project" value="InterPro"/>
</dbReference>
<evidence type="ECO:0000256" key="2">
    <source>
        <dbReference type="ARBA" id="ARBA00023004"/>
    </source>
</evidence>
<keyword evidence="2" id="KW-0408">Iron</keyword>
<dbReference type="GO" id="GO:0008198">
    <property type="term" value="F:ferrous iron binding"/>
    <property type="evidence" value="ECO:0007669"/>
    <property type="project" value="TreeGrafter"/>
</dbReference>
<organism evidence="3 4">
    <name type="scientific">Caedimonas varicaedens</name>
    <dbReference type="NCBI Taxonomy" id="1629334"/>
    <lineage>
        <taxon>Bacteria</taxon>
        <taxon>Pseudomonadati</taxon>
        <taxon>Pseudomonadota</taxon>
        <taxon>Alphaproteobacteria</taxon>
        <taxon>Holosporales</taxon>
        <taxon>Caedimonadaceae</taxon>
        <taxon>Caedimonas</taxon>
    </lineage>
</organism>
<dbReference type="PANTHER" id="PTHR16821:SF2">
    <property type="entry name" value="FRATAXIN, MITOCHONDRIAL"/>
    <property type="match status" value="1"/>
</dbReference>
<dbReference type="PROSITE" id="PS50810">
    <property type="entry name" value="FRATAXIN_2"/>
    <property type="match status" value="1"/>
</dbReference>
<sequence>MNKTDFMNQVHDTLQGLAEMLENQLDEHNDIDIREGFLQITFPAGHIWLLNRHGPTQEIWLSSPITGGLHFRFHEDIQRWISTRSSQDELFSFLERELSAFSNSATAIHLTS</sequence>
<dbReference type="InterPro" id="IPR036524">
    <property type="entry name" value="Frataxin/CyaY_sf"/>
</dbReference>
<comment type="caution">
    <text evidence="3">The sequence shown here is derived from an EMBL/GenBank/DDBJ whole genome shotgun (WGS) entry which is preliminary data.</text>
</comment>
<protein>
    <submittedName>
        <fullName evidence="3">Frataxin-like protein</fullName>
    </submittedName>
</protein>
<accession>A0A0K8MD27</accession>
<dbReference type="Gene3D" id="3.30.920.10">
    <property type="entry name" value="Frataxin/CyaY"/>
    <property type="match status" value="1"/>
</dbReference>
<gene>
    <name evidence="3" type="ORF">Cva_01100</name>
</gene>
<dbReference type="AlphaFoldDB" id="A0A0K8MD27"/>
<keyword evidence="4" id="KW-1185">Reference proteome</keyword>
<dbReference type="PANTHER" id="PTHR16821">
    <property type="entry name" value="FRATAXIN"/>
    <property type="match status" value="1"/>
</dbReference>
<dbReference type="NCBIfam" id="TIGR03421">
    <property type="entry name" value="FeS_CyaY"/>
    <property type="match status" value="1"/>
</dbReference>
<reference evidence="3 4" key="1">
    <citation type="submission" date="2015-03" db="EMBL/GenBank/DDBJ databases">
        <title>Caedibacter varicaedens, whole genome shotgun sequence.</title>
        <authorList>
            <person name="Suzuki H."/>
            <person name="Dapper A.L."/>
            <person name="Gibson A.K."/>
            <person name="Jackson C."/>
            <person name="Lee H."/>
            <person name="Pejaver V.R."/>
            <person name="Doak T."/>
            <person name="Lynch M."/>
        </authorList>
    </citation>
    <scope>NUCLEOTIDE SEQUENCE [LARGE SCALE GENOMIC DNA]</scope>
</reference>
<evidence type="ECO:0000256" key="1">
    <source>
        <dbReference type="ARBA" id="ARBA00008183"/>
    </source>
</evidence>
<dbReference type="GO" id="GO:0005737">
    <property type="term" value="C:cytoplasm"/>
    <property type="evidence" value="ECO:0007669"/>
    <property type="project" value="UniProtKB-ARBA"/>
</dbReference>
<dbReference type="GO" id="GO:0051537">
    <property type="term" value="F:2 iron, 2 sulfur cluster binding"/>
    <property type="evidence" value="ECO:0007669"/>
    <property type="project" value="TreeGrafter"/>
</dbReference>
<dbReference type="STRING" id="1629334.Cva_01100"/>
<dbReference type="GO" id="GO:0004322">
    <property type="term" value="F:ferroxidase activity"/>
    <property type="evidence" value="ECO:0007669"/>
    <property type="project" value="TreeGrafter"/>
</dbReference>
<proteinExistence type="inferred from homology"/>
<name>A0A0K8MD27_9PROT</name>
<comment type="similarity">
    <text evidence="1">Belongs to the frataxin family.</text>
</comment>
<dbReference type="EMBL" id="BBVC01000059">
    <property type="protein sequence ID" value="GAO98440.1"/>
    <property type="molecule type" value="Genomic_DNA"/>
</dbReference>
<dbReference type="GO" id="GO:0006879">
    <property type="term" value="P:intracellular iron ion homeostasis"/>
    <property type="evidence" value="ECO:0007669"/>
    <property type="project" value="TreeGrafter"/>
</dbReference>
<dbReference type="Proteomes" id="UP000036771">
    <property type="component" value="Unassembled WGS sequence"/>
</dbReference>